<proteinExistence type="predicted"/>
<gene>
    <name evidence="2" type="primary">LOC108006385</name>
</gene>
<name>A0AB39Z058_DROSZ</name>
<dbReference type="SUPFAM" id="SSF52047">
    <property type="entry name" value="RNI-like"/>
    <property type="match status" value="1"/>
</dbReference>
<organism evidence="1 2">
    <name type="scientific">Drosophila suzukii</name>
    <name type="common">Spotted-wing drosophila fruit fly</name>
    <dbReference type="NCBI Taxonomy" id="28584"/>
    <lineage>
        <taxon>Eukaryota</taxon>
        <taxon>Metazoa</taxon>
        <taxon>Ecdysozoa</taxon>
        <taxon>Arthropoda</taxon>
        <taxon>Hexapoda</taxon>
        <taxon>Insecta</taxon>
        <taxon>Pterygota</taxon>
        <taxon>Neoptera</taxon>
        <taxon>Endopterygota</taxon>
        <taxon>Diptera</taxon>
        <taxon>Brachycera</taxon>
        <taxon>Muscomorpha</taxon>
        <taxon>Ephydroidea</taxon>
        <taxon>Drosophilidae</taxon>
        <taxon>Drosophila</taxon>
        <taxon>Sophophora</taxon>
    </lineage>
</organism>
<protein>
    <submittedName>
        <fullName evidence="2">Uncharacterized protein</fullName>
    </submittedName>
</protein>
<dbReference type="InterPro" id="IPR032675">
    <property type="entry name" value="LRR_dom_sf"/>
</dbReference>
<dbReference type="RefSeq" id="XP_016925395.4">
    <property type="nucleotide sequence ID" value="XM_017069906.4"/>
</dbReference>
<dbReference type="Proteomes" id="UP001652628">
    <property type="component" value="Chromosome 3"/>
</dbReference>
<dbReference type="AlphaFoldDB" id="A0AB39Z058"/>
<accession>A0AB39Z058</accession>
<reference evidence="2" key="1">
    <citation type="submission" date="2025-08" db="UniProtKB">
        <authorList>
            <consortium name="RefSeq"/>
        </authorList>
    </citation>
    <scope>IDENTIFICATION</scope>
</reference>
<dbReference type="GeneID" id="108006385"/>
<dbReference type="Gene3D" id="3.80.10.10">
    <property type="entry name" value="Ribonuclease Inhibitor"/>
    <property type="match status" value="1"/>
</dbReference>
<evidence type="ECO:0000313" key="1">
    <source>
        <dbReference type="Proteomes" id="UP001652628"/>
    </source>
</evidence>
<sequence length="511" mass="59130">MTTDISKLNQYCLYSIFEQIKNNCEQDERRLPDIIRYRDLICFAVTNDYLNSQFKCWNKSLYMRLEVEKIHSWTCQIIYINFYELHVSQKKCTSAERKVFWDIFLISIDGNTRLTHCLLSFFPKTDYCPDHVEMFEKTMRVLAKKKLLKSLTLRMLGYTAGNLENFQNLRSLSLYVPMEADDLTECVKSNPNLIELAFTSTDMHGRLADITPYCRNLETLEIQMKPETDASKYAPLAKLPKLKTFIIFGSPEEGSLRALFKSMVMNSLTDLQALSIQQAKLGSEEVEELSKVGHLQRLRCELKPTRSSEGPSSFKLPKLFVLDLETVTTKDIRLDYNSIDILTSRGNIGIAIKQGLDRSIILRLNDWQCKKELSPMLVEKQKLIQTLSQIKKISTTERVAKIAAISLLEAFQSQFPAVVRNIHLLTKIRGLKELEVKVWLNIEDQLMQFMDPNEVDDCESVIVIDSDTQILILLVQLTYLKDILENSKFSNIKNCKHIKNYTLELDIDIRL</sequence>
<keyword evidence="1" id="KW-1185">Reference proteome</keyword>
<evidence type="ECO:0000313" key="2">
    <source>
        <dbReference type="RefSeq" id="XP_016925395.4"/>
    </source>
</evidence>